<dbReference type="SUPFAM" id="SSF56059">
    <property type="entry name" value="Glutathione synthetase ATP-binding domain-like"/>
    <property type="match status" value="1"/>
</dbReference>
<protein>
    <recommendedName>
        <fullName evidence="5">DUF403 domain-containing protein</fullName>
    </recommendedName>
</protein>
<dbReference type="Pfam" id="PF14403">
    <property type="entry name" value="CP_ATPgrasp_2"/>
    <property type="match status" value="1"/>
</dbReference>
<dbReference type="AlphaFoldDB" id="A0AAE4Y819"/>
<evidence type="ECO:0008006" key="5">
    <source>
        <dbReference type="Google" id="ProtNLM"/>
    </source>
</evidence>
<evidence type="ECO:0000313" key="4">
    <source>
        <dbReference type="Proteomes" id="UP001193501"/>
    </source>
</evidence>
<dbReference type="Gene3D" id="3.40.50.11290">
    <property type="match status" value="1"/>
</dbReference>
<dbReference type="InterPro" id="IPR007296">
    <property type="entry name" value="DUF403"/>
</dbReference>
<organism evidence="3 4">
    <name type="scientific">Stagnihabitans tardus</name>
    <dbReference type="NCBI Taxonomy" id="2699202"/>
    <lineage>
        <taxon>Bacteria</taxon>
        <taxon>Pseudomonadati</taxon>
        <taxon>Pseudomonadota</taxon>
        <taxon>Alphaproteobacteria</taxon>
        <taxon>Rhodobacterales</taxon>
        <taxon>Paracoccaceae</taxon>
        <taxon>Stagnihabitans</taxon>
    </lineage>
</organism>
<evidence type="ECO:0000259" key="1">
    <source>
        <dbReference type="Pfam" id="PF04168"/>
    </source>
</evidence>
<dbReference type="RefSeq" id="WP_168773063.1">
    <property type="nucleotide sequence ID" value="NZ_JAABNR010000001.1"/>
</dbReference>
<evidence type="ECO:0000259" key="2">
    <source>
        <dbReference type="Pfam" id="PF14403"/>
    </source>
</evidence>
<proteinExistence type="predicted"/>
<feature type="domain" description="Circularly permuted ATP-grasp type 2" evidence="2">
    <location>
        <begin position="101"/>
        <end position="476"/>
    </location>
</feature>
<dbReference type="Pfam" id="PF04168">
    <property type="entry name" value="Alpha-E"/>
    <property type="match status" value="1"/>
</dbReference>
<accession>A0AAE4Y819</accession>
<dbReference type="PANTHER" id="PTHR34595:SF2">
    <property type="entry name" value="BLR2978 PROTEIN"/>
    <property type="match status" value="1"/>
</dbReference>
<feature type="domain" description="DUF403" evidence="1">
    <location>
        <begin position="524"/>
        <end position="808"/>
    </location>
</feature>
<dbReference type="EMBL" id="JAABNR010000001">
    <property type="protein sequence ID" value="NBZ86273.1"/>
    <property type="molecule type" value="Genomic_DNA"/>
</dbReference>
<dbReference type="InterPro" id="IPR051680">
    <property type="entry name" value="ATP-dep_Glu-Cys_Ligase-2"/>
</dbReference>
<dbReference type="Proteomes" id="UP001193501">
    <property type="component" value="Unassembled WGS sequence"/>
</dbReference>
<reference evidence="3" key="1">
    <citation type="submission" date="2020-01" db="EMBL/GenBank/DDBJ databases">
        <authorList>
            <person name="Chen W.-M."/>
        </authorList>
    </citation>
    <scope>NUCLEOTIDE SEQUENCE</scope>
    <source>
        <strain evidence="3">CYK-10</strain>
    </source>
</reference>
<sequence>MAARPPKKPPGFAEGGEERFVEKVKSRYRPLADTPDEMVEADGSLRPLWRDFARAFGGFGPEEVERRRMRAEQYLRDSGVFYRQYGAGGSVERPWPLSPIPVMIAEAEWAELVPGLIQRADLLEAVMADLYGENHLIEGGHLPPALIAQNPEWLRPMVGVPPQSGHHLHFIAFEIGRGPDGGWWVLADRTQAPSGAGFALENRVATSRAFAELYAEGHVHRLAGFFRDFRDALLGLRQDRDARAAILTPGPLNETYYEHAWIARYLGITLVQGEDLVVEQGRLMVRTVAGLKPVDVLWRRLDGSYADPMELDPGSRLGTAGMVSALRAGGLTMVNALGSGVLETRALMAFMPALAKHLLGEKLKLPNIATWWCGDPEARAQVARDPAKLLLSDAFATGLPYDRAEAITSAEALFPEALAALLDRDGPRLVAQEAVTLSTTPALVDGKLAPRPMSLRVFLARTKDGWQVMPGGFARIGASPDPTAIAMQRGGSAADVWIVSASEVEAVSMVPAPGSYQRIAPGALPSRAADNLFWLGRYIERTEVMVRLLRARNIRLAEMGALAQPLLTAMEPMFKARGIETGGIKTGPGIPGALLDVLASAIGSAGQVRDRFSPDAWLALTDLNKTARRMALSVTPGDDAARALSALLRKLAGITGLVHENMYRFMGWRFLTLGRLHERAMAMTELLAVLADSKTPGVLDLAIEIGDSVLTHRRRFTVATSRETVIDLLALDAMNPRSIRHQIEGMGEQVAMLPGASDHGVLSPLARAMLRLTTDLAVESPETLDEEALWALYGRIGEVSDLMTEAYLR</sequence>
<dbReference type="InterPro" id="IPR025841">
    <property type="entry name" value="CP_ATPgrasp_2"/>
</dbReference>
<dbReference type="PANTHER" id="PTHR34595">
    <property type="entry name" value="BLR5612 PROTEIN"/>
    <property type="match status" value="1"/>
</dbReference>
<keyword evidence="4" id="KW-1185">Reference proteome</keyword>
<comment type="caution">
    <text evidence="3">The sequence shown here is derived from an EMBL/GenBank/DDBJ whole genome shotgun (WGS) entry which is preliminary data.</text>
</comment>
<evidence type="ECO:0000313" key="3">
    <source>
        <dbReference type="EMBL" id="NBZ86273.1"/>
    </source>
</evidence>
<name>A0AAE4Y819_9RHOB</name>
<gene>
    <name evidence="3" type="ORF">GV832_01665</name>
</gene>